<evidence type="ECO:0000256" key="2">
    <source>
        <dbReference type="ARBA" id="ARBA00022827"/>
    </source>
</evidence>
<dbReference type="OrthoDB" id="109585at2"/>
<dbReference type="Gene3D" id="3.40.30.10">
    <property type="entry name" value="Glutaredoxin"/>
    <property type="match status" value="1"/>
</dbReference>
<dbReference type="RefSeq" id="WP_052604717.1">
    <property type="nucleotide sequence ID" value="NZ_JXYS01000023.1"/>
</dbReference>
<sequence>MEREIQILGANWCPDCKRAKQFLADQRIPYKFLDVEADLEARAEVEARNGGKFIIPVVIFPDDTYLVEPDNAELASRLGIEITATKSAYDLIIVGAGPAGLSAAIYGAREGIDTLVLDKGAFGGQAGVTERIDNYPGFPQGVGGSELSALYVEHAKRYGVEMLSGVEVKSVLPGEGFLEVVTDRDLTYRASAVVAATGSTYRRLDVKGEEDLIGAGVHFCATCDGPFYAGAANIIVIGGGNSAIEEGLHLLKFVDHVTILQNGPELTASKILRERISEDPRFEVITSATVKEFVKGPNGKLTQVRYEQEKIEHEIEAPAAFIFIGLTPNSKFISDVVDTDGVGYVDSHGTMGTSLPGLFVAGDLRKGSTKQIASAVGEGAAVLLMVRQYLESVDAIAPNPM</sequence>
<keyword evidence="4" id="KW-1015">Disulfide bond</keyword>
<dbReference type="SUPFAM" id="SSF52833">
    <property type="entry name" value="Thioredoxin-like"/>
    <property type="match status" value="1"/>
</dbReference>
<dbReference type="InterPro" id="IPR023753">
    <property type="entry name" value="FAD/NAD-binding_dom"/>
</dbReference>
<dbReference type="InterPro" id="IPR036188">
    <property type="entry name" value="FAD/NAD-bd_sf"/>
</dbReference>
<dbReference type="PRINTS" id="PR00368">
    <property type="entry name" value="FADPNR"/>
</dbReference>
<dbReference type="InterPro" id="IPR002109">
    <property type="entry name" value="Glutaredoxin"/>
</dbReference>
<evidence type="ECO:0000313" key="10">
    <source>
        <dbReference type="Proteomes" id="UP000032360"/>
    </source>
</evidence>
<dbReference type="PATRIC" id="fig|1280514.3.peg.1257"/>
<evidence type="ECO:0000256" key="6">
    <source>
        <dbReference type="ARBA" id="ARBA00048132"/>
    </source>
</evidence>
<dbReference type="Pfam" id="PF07992">
    <property type="entry name" value="Pyr_redox_2"/>
    <property type="match status" value="1"/>
</dbReference>
<dbReference type="PANTHER" id="PTHR48105">
    <property type="entry name" value="THIOREDOXIN REDUCTASE 1-RELATED-RELATED"/>
    <property type="match status" value="1"/>
</dbReference>
<dbReference type="SUPFAM" id="SSF51905">
    <property type="entry name" value="FAD/NAD(P)-binding domain"/>
    <property type="match status" value="1"/>
</dbReference>
<feature type="domain" description="FAD/NAD(P)-binding" evidence="8">
    <location>
        <begin position="89"/>
        <end position="379"/>
    </location>
</feature>
<keyword evidence="10" id="KW-1185">Reference proteome</keyword>
<proteinExistence type="predicted"/>
<feature type="domain" description="Glutaredoxin" evidence="7">
    <location>
        <begin position="11"/>
        <end position="60"/>
    </location>
</feature>
<dbReference type="PROSITE" id="PS51354">
    <property type="entry name" value="GLUTAREDOXIN_2"/>
    <property type="match status" value="1"/>
</dbReference>
<keyword evidence="2" id="KW-0274">FAD</keyword>
<comment type="catalytic activity">
    <reaction evidence="6">
        <text>[thioredoxin]-dithiol + NADP(+) = [thioredoxin]-disulfide + NADPH + H(+)</text>
        <dbReference type="Rhea" id="RHEA:20345"/>
        <dbReference type="Rhea" id="RHEA-COMP:10698"/>
        <dbReference type="Rhea" id="RHEA-COMP:10700"/>
        <dbReference type="ChEBI" id="CHEBI:15378"/>
        <dbReference type="ChEBI" id="CHEBI:29950"/>
        <dbReference type="ChEBI" id="CHEBI:50058"/>
        <dbReference type="ChEBI" id="CHEBI:57783"/>
        <dbReference type="ChEBI" id="CHEBI:58349"/>
        <dbReference type="EC" id="1.8.1.9"/>
    </reaction>
</comment>
<evidence type="ECO:0000256" key="5">
    <source>
        <dbReference type="ARBA" id="ARBA00023284"/>
    </source>
</evidence>
<dbReference type="STRING" id="1280514.AXFE_09570"/>
<dbReference type="GO" id="GO:0004791">
    <property type="term" value="F:thioredoxin-disulfide reductase (NADPH) activity"/>
    <property type="evidence" value="ECO:0007669"/>
    <property type="project" value="UniProtKB-EC"/>
</dbReference>
<keyword evidence="5" id="KW-0676">Redox-active center</keyword>
<evidence type="ECO:0000313" key="9">
    <source>
        <dbReference type="EMBL" id="KJF18211.1"/>
    </source>
</evidence>
<evidence type="ECO:0000256" key="4">
    <source>
        <dbReference type="ARBA" id="ARBA00023157"/>
    </source>
</evidence>
<dbReference type="InterPro" id="IPR036249">
    <property type="entry name" value="Thioredoxin-like_sf"/>
</dbReference>
<evidence type="ECO:0000259" key="7">
    <source>
        <dbReference type="Pfam" id="PF00462"/>
    </source>
</evidence>
<gene>
    <name evidence="9" type="primary">trxB1</name>
    <name evidence="9" type="ORF">AXFE_09570</name>
</gene>
<dbReference type="Pfam" id="PF00462">
    <property type="entry name" value="Glutaredoxin"/>
    <property type="match status" value="1"/>
</dbReference>
<dbReference type="EC" id="1.8.1.9" evidence="9"/>
<name>A0A0D8HM91_9ACTN</name>
<dbReference type="PRINTS" id="PR00469">
    <property type="entry name" value="PNDRDTASEII"/>
</dbReference>
<dbReference type="CDD" id="cd02976">
    <property type="entry name" value="NrdH"/>
    <property type="match status" value="1"/>
</dbReference>
<reference evidence="9 10" key="1">
    <citation type="submission" date="2015-01" db="EMBL/GenBank/DDBJ databases">
        <title>Draft genome of the acidophilic iron oxidizer Acidithrix ferrooxidans strain Py-F3.</title>
        <authorList>
            <person name="Poehlein A."/>
            <person name="Eisen S."/>
            <person name="Schloemann M."/>
            <person name="Johnson B.D."/>
            <person name="Daniel R."/>
            <person name="Muehling M."/>
        </authorList>
    </citation>
    <scope>NUCLEOTIDE SEQUENCE [LARGE SCALE GENOMIC DNA]</scope>
    <source>
        <strain evidence="9 10">Py-F3</strain>
    </source>
</reference>
<keyword evidence="3 9" id="KW-0560">Oxidoreductase</keyword>
<organism evidence="9 10">
    <name type="scientific">Acidithrix ferrooxidans</name>
    <dbReference type="NCBI Taxonomy" id="1280514"/>
    <lineage>
        <taxon>Bacteria</taxon>
        <taxon>Bacillati</taxon>
        <taxon>Actinomycetota</taxon>
        <taxon>Acidimicrobiia</taxon>
        <taxon>Acidimicrobiales</taxon>
        <taxon>Acidimicrobiaceae</taxon>
        <taxon>Acidithrix</taxon>
    </lineage>
</organism>
<dbReference type="Gene3D" id="3.50.50.60">
    <property type="entry name" value="FAD/NAD(P)-binding domain"/>
    <property type="match status" value="2"/>
</dbReference>
<comment type="caution">
    <text evidence="9">The sequence shown here is derived from an EMBL/GenBank/DDBJ whole genome shotgun (WGS) entry which is preliminary data.</text>
</comment>
<dbReference type="PROSITE" id="PS00573">
    <property type="entry name" value="PYRIDINE_REDOX_2"/>
    <property type="match status" value="1"/>
</dbReference>
<evidence type="ECO:0000256" key="1">
    <source>
        <dbReference type="ARBA" id="ARBA00022630"/>
    </source>
</evidence>
<dbReference type="InterPro" id="IPR050097">
    <property type="entry name" value="Ferredoxin-NADP_redctase_2"/>
</dbReference>
<keyword evidence="1" id="KW-0285">Flavoprotein</keyword>
<accession>A0A0D8HM91</accession>
<protein>
    <submittedName>
        <fullName evidence="9">Thioredoxin reductase</fullName>
        <ecNumber evidence="9">1.8.1.9</ecNumber>
    </submittedName>
</protein>
<dbReference type="EMBL" id="JXYS01000023">
    <property type="protein sequence ID" value="KJF18211.1"/>
    <property type="molecule type" value="Genomic_DNA"/>
</dbReference>
<dbReference type="AlphaFoldDB" id="A0A0D8HM91"/>
<evidence type="ECO:0000256" key="3">
    <source>
        <dbReference type="ARBA" id="ARBA00023002"/>
    </source>
</evidence>
<dbReference type="Proteomes" id="UP000032360">
    <property type="component" value="Unassembled WGS sequence"/>
</dbReference>
<evidence type="ECO:0000259" key="8">
    <source>
        <dbReference type="Pfam" id="PF07992"/>
    </source>
</evidence>
<dbReference type="InterPro" id="IPR008255">
    <property type="entry name" value="Pyr_nucl-diS_OxRdtase_2_AS"/>
</dbReference>